<dbReference type="PIRSF" id="PIRSF020196">
    <property type="entry name" value="Nonstructural_NS2"/>
    <property type="match status" value="1"/>
</dbReference>
<dbReference type="EMBL" id="MN784124">
    <property type="protein sequence ID" value="QHN64366.1"/>
    <property type="molecule type" value="Genomic_DNA"/>
</dbReference>
<evidence type="ECO:0000313" key="2">
    <source>
        <dbReference type="Proteomes" id="UP001225604"/>
    </source>
</evidence>
<organism evidence="1 2">
    <name type="scientific">Ambidensovirus sp</name>
    <dbReference type="NCBI Taxonomy" id="2050976"/>
    <lineage>
        <taxon>Viruses</taxon>
        <taxon>Monodnaviria</taxon>
        <taxon>Shotokuvirae</taxon>
        <taxon>Cossaviricota</taxon>
        <taxon>Quintoviricetes</taxon>
        <taxon>Piccovirales</taxon>
        <taxon>Parvoviridae</taxon>
        <taxon>Densovirinae</taxon>
        <taxon>Protoambidensovirus</taxon>
        <taxon>Protoambidensovirus incertum3</taxon>
    </lineage>
</organism>
<reference evidence="1 2" key="1">
    <citation type="submission" date="2019-12" db="EMBL/GenBank/DDBJ databases">
        <title>Genomes of Novel members of previously described DNA and RNA virus families from a drill monkey in South-South, Nigeria.</title>
        <authorList>
            <person name="George U.E."/>
            <person name="Simsek C."/>
            <person name="Faleye T.O.C."/>
            <person name="Adewumi M.O."/>
            <person name="Arowolo O.A."/>
            <person name="Oragwa A.V."/>
            <person name="Adeniji J.A."/>
            <person name="Matthijnssens J."/>
        </authorList>
    </citation>
    <scope>NUCLEOTIDE SEQUENCE [LARGE SCALE GENOMIC DNA]</scope>
    <source>
        <strain evidence="1 2">NGR_2017_NHP_ADV</strain>
    </source>
</reference>
<protein>
    <submittedName>
        <fullName evidence="1">NS2 protein</fullName>
    </submittedName>
</protein>
<sequence>MVECIVKHVSQLLYLVFIELNIINYRCTMETPTDKPIVLPDLIKVIYESLQQDNTLVNNVAWWQIHLENVNGHMEEEEQWPALHKNLKKTFNIWQKNWKKWAVNSLDTLLGKVLNLPAHISAMSLSYEIFNSVINVWTSCVSTEEVDETDCSEYLKKEITSTSSTIALTPIGVAGTSGLIKSNPSDLFKKLANQSNMYGNSTEPTGMMSSSISLYENGECVTYSLEEKVGKYRVTMNVYDGPESLKKQKWFQAPIARITMSVNQKSTKQAVDQMLAVLTEDFMKRKPTRQVNSNSYVKRSKYY</sequence>
<evidence type="ECO:0000313" key="1">
    <source>
        <dbReference type="EMBL" id="QHN64366.1"/>
    </source>
</evidence>
<proteinExistence type="predicted"/>
<name>A0ABX6IP84_9VIRU</name>
<dbReference type="InterPro" id="IPR016770">
    <property type="entry name" value="Non-structural_NS2"/>
</dbReference>
<dbReference type="Proteomes" id="UP001225604">
    <property type="component" value="Segment"/>
</dbReference>
<keyword evidence="2" id="KW-1185">Reference proteome</keyword>
<accession>A0ABX6IP84</accession>